<evidence type="ECO:0000313" key="5">
    <source>
        <dbReference type="Proteomes" id="UP000002668"/>
    </source>
</evidence>
<dbReference type="HOGENOM" id="CLU_002863_0_0_1"/>
<dbReference type="InterPro" id="IPR057585">
    <property type="entry name" value="TPR_dom_fungi"/>
</dbReference>
<organism evidence="5">
    <name type="scientific">Leptosphaeria maculans (strain JN3 / isolate v23.1.3 / race Av1-4-5-6-7-8)</name>
    <name type="common">Blackleg fungus</name>
    <name type="synonym">Phoma lingam</name>
    <dbReference type="NCBI Taxonomy" id="985895"/>
    <lineage>
        <taxon>Eukaryota</taxon>
        <taxon>Fungi</taxon>
        <taxon>Dikarya</taxon>
        <taxon>Ascomycota</taxon>
        <taxon>Pezizomycotina</taxon>
        <taxon>Dothideomycetes</taxon>
        <taxon>Pleosporomycetidae</taxon>
        <taxon>Pleosporales</taxon>
        <taxon>Pleosporineae</taxon>
        <taxon>Leptosphaeriaceae</taxon>
        <taxon>Plenodomus</taxon>
        <taxon>Plenodomus lingam/Leptosphaeria maculans species complex</taxon>
    </lineage>
</organism>
<dbReference type="InterPro" id="IPR050872">
    <property type="entry name" value="PPR_P_subfamily"/>
</dbReference>
<evidence type="ECO:0000256" key="2">
    <source>
        <dbReference type="PROSITE-ProRule" id="PRU00708"/>
    </source>
</evidence>
<dbReference type="STRING" id="985895.E4ZN03"/>
<sequence>MHPMTMFRCSLFAHPSVENGCLNVKIHRQQNTRDCANTDKKSGDQTASRLVTPAMGEKLEADHPSFHLARQSLAKGFTHGYAQSVVAGVSQNNPLATLQHDRFRKGLKNQHAFASTSTTSALKALAASAHDHQDSGLAAYYSAWQKTQRTEDKEWSQFQFRKLIEWDPAGSKAAVEAKENSTAIEEVADPVRARATVNRAYSTSQVDDFRNAINSEEAEKIALAQVDEAIAQGAAKAKLHVDTEAVQAAEEEPAAVQEAQPESPATVADTLVNSTTLTRTDSTWTASPIEAHDEYTVQLQRLAENRQYAEVPAIFEAMLRAGLKPSVAAYNVLLSAAIHLPRAKHQVVPKALDVYSDMLRRRVTPDTATYTALIELLSVRSLEVISMKQYYEEKRLRYGGMEEDGRFMLQSNETDYAILAEDGSLSVAVKLFDAAINVEAGRNFSEKTYRLLVTACAEGDRVEDMVRIYSHMEARKVTPIADMFVPMIQAFGKSGDLSSAVECYDEYKAIAVASDHGLVEIARKDNDVYAALVRAYAICGRFAGGQRFLSKIESTLAAPEDVTSVRDIVTLKGLLPEWLKSGSFQDAYVHANEQLSPQARQIAMAAICIKAADRDAIQVATDAFENLPAEVDLSRPAMAMAAMHIRNGNIEAAEVFWRMLELSPTKPDFIEPTSMHTIALIGSGQAERGLRQGRQMFARIRDSQSSSNQAKMEIVEQIDEAIEVMGHFMMKRGIFLPARSSMELFWTMIENGGLVTPVAHHLLAGMGPEAIAQLSFEDITLLMQVQSGIILQGTEVDVAHAARFAHLLEVITAIGLPVNKTTASLVEKVLSQLDRGDLQHRWYSYKHPAPESLYSPAPFGAYPVQAPVQPAVPTFEDQYDPYAATTDNKGSVAITELLEKTHGRPASHLNEALMKFRNMRRAGRHPRFFTYAKLITAAAKEDRLTLVHDILNLAKQDVPLLPQYRIVHHGWVTILDAMVAACLTCGQRDLAARYHQDLLDMGAAPTANTFGLYITTLKESTKTFDEATEAVKIFLRAKSEGVEPSSFLYNALIGKLGKARRIDDCLFYFSEMRSLGIRPTSVTYGTIVNALCRVSDEKFAEELFEEMESMPNYKPRPAPYHSMMQFFLTTKRDRSKVLSYYERMRAKRIEPTTHTYKLLIDTHATLEPVDMESAEKVLEQVRNAGAVPEAVHYSSLIHAKGCVMHDMEGARVLFDTVLADTRIRPQACLYQALFEAMVANHQIADTEVVLQDMRARNVEMTPYIANSLIHGWALAHDIQKAKAIYESVPESKREPSTYEAMTRAYMAVEDRAAAMSVVDEGLSRGYPAAVAGKILELVGGGRVSVPAEFVA</sequence>
<name>E4ZN03_LEPMJ</name>
<dbReference type="eggNOG" id="KOG4197">
    <property type="taxonomic scope" value="Eukaryota"/>
</dbReference>
<comment type="similarity">
    <text evidence="1">Belongs to the PPR family. P subfamily.</text>
</comment>
<proteinExistence type="inferred from homology"/>
<dbReference type="Pfam" id="PF13812">
    <property type="entry name" value="PPR_3"/>
    <property type="match status" value="1"/>
</dbReference>
<dbReference type="Pfam" id="PF13041">
    <property type="entry name" value="PPR_2"/>
    <property type="match status" value="1"/>
</dbReference>
<dbReference type="PANTHER" id="PTHR46128">
    <property type="entry name" value="MITOCHONDRIAL GROUP I INTRON SPLICING FACTOR CCM1"/>
    <property type="match status" value="1"/>
</dbReference>
<evidence type="ECO:0000256" key="1">
    <source>
        <dbReference type="ARBA" id="ARBA00007626"/>
    </source>
</evidence>
<feature type="repeat" description="PPR" evidence="2">
    <location>
        <begin position="1080"/>
        <end position="1110"/>
    </location>
</feature>
<evidence type="ECO:0000313" key="4">
    <source>
        <dbReference type="EMBL" id="CBX92606.1"/>
    </source>
</evidence>
<protein>
    <submittedName>
        <fullName evidence="4">Similar to pentatricopeptide repeat protein</fullName>
    </submittedName>
</protein>
<dbReference type="NCBIfam" id="TIGR00756">
    <property type="entry name" value="PPR"/>
    <property type="match status" value="2"/>
</dbReference>
<dbReference type="OMA" id="PQACLYQ"/>
<dbReference type="InterPro" id="IPR002885">
    <property type="entry name" value="PPR_rpt"/>
</dbReference>
<feature type="domain" description="Tetratricopeptide repeat" evidence="3">
    <location>
        <begin position="565"/>
        <end position="661"/>
    </location>
</feature>
<dbReference type="PANTHER" id="PTHR46128:SF329">
    <property type="entry name" value="MITOCHONDRIAL GROUP I INTRON SPLICING FACTOR DMR1"/>
    <property type="match status" value="1"/>
</dbReference>
<dbReference type="EMBL" id="FP929094">
    <property type="protein sequence ID" value="CBX92606.1"/>
    <property type="molecule type" value="Genomic_DNA"/>
</dbReference>
<dbReference type="FunFam" id="1.25.40.10:FF:000610">
    <property type="entry name" value="Pentatricopeptide repeat protein"/>
    <property type="match status" value="1"/>
</dbReference>
<reference evidence="5" key="1">
    <citation type="journal article" date="2011" name="Nat. Commun.">
        <title>Effector diversification within compartments of the Leptosphaeria maculans genome affected by Repeat-Induced Point mutations.</title>
        <authorList>
            <person name="Rouxel T."/>
            <person name="Grandaubert J."/>
            <person name="Hane J.K."/>
            <person name="Hoede C."/>
            <person name="van de Wouw A.P."/>
            <person name="Couloux A."/>
            <person name="Dominguez V."/>
            <person name="Anthouard V."/>
            <person name="Bally P."/>
            <person name="Bourras S."/>
            <person name="Cozijnsen A.J."/>
            <person name="Ciuffetti L.M."/>
            <person name="Degrave A."/>
            <person name="Dilmaghani A."/>
            <person name="Duret L."/>
            <person name="Fudal I."/>
            <person name="Goodwin S.B."/>
            <person name="Gout L."/>
            <person name="Glaser N."/>
            <person name="Linglin J."/>
            <person name="Kema G.H.J."/>
            <person name="Lapalu N."/>
            <person name="Lawrence C.B."/>
            <person name="May K."/>
            <person name="Meyer M."/>
            <person name="Ollivier B."/>
            <person name="Poulain J."/>
            <person name="Schoch C.L."/>
            <person name="Simon A."/>
            <person name="Spatafora J.W."/>
            <person name="Stachowiak A."/>
            <person name="Turgeon B.G."/>
            <person name="Tyler B.M."/>
            <person name="Vincent D."/>
            <person name="Weissenbach J."/>
            <person name="Amselem J."/>
            <person name="Quesneville H."/>
            <person name="Oliver R.P."/>
            <person name="Wincker P."/>
            <person name="Balesdent M.-H."/>
            <person name="Howlett B.J."/>
        </authorList>
    </citation>
    <scope>NUCLEOTIDE SEQUENCE [LARGE SCALE GENOMIC DNA]</scope>
    <source>
        <strain evidence="5">JN3 / isolate v23.1.3 / race Av1-4-5-6-7-8</strain>
    </source>
</reference>
<feature type="repeat" description="PPR" evidence="2">
    <location>
        <begin position="445"/>
        <end position="479"/>
    </location>
</feature>
<dbReference type="Proteomes" id="UP000002668">
    <property type="component" value="Genome"/>
</dbReference>
<accession>E4ZN03</accession>
<evidence type="ECO:0000259" key="3">
    <source>
        <dbReference type="Pfam" id="PF24603"/>
    </source>
</evidence>
<dbReference type="OrthoDB" id="411857at2759"/>
<dbReference type="Gene3D" id="1.25.40.10">
    <property type="entry name" value="Tetratricopeptide repeat domain"/>
    <property type="match status" value="5"/>
</dbReference>
<keyword evidence="5" id="KW-1185">Reference proteome</keyword>
<dbReference type="InParanoid" id="E4ZN03"/>
<gene>
    <name evidence="4" type="ORF">LEMA_P053120.1</name>
</gene>
<feature type="repeat" description="PPR" evidence="2">
    <location>
        <begin position="1045"/>
        <end position="1079"/>
    </location>
</feature>
<dbReference type="FunFam" id="1.25.40.10:FF:000217">
    <property type="entry name" value="Pentatricopeptide repeat domain-containing protein"/>
    <property type="match status" value="1"/>
</dbReference>
<dbReference type="Pfam" id="PF01535">
    <property type="entry name" value="PPR"/>
    <property type="match status" value="1"/>
</dbReference>
<dbReference type="Pfam" id="PF24603">
    <property type="entry name" value="TPR_30"/>
    <property type="match status" value="1"/>
</dbReference>
<dbReference type="InterPro" id="IPR011990">
    <property type="entry name" value="TPR-like_helical_dom_sf"/>
</dbReference>
<dbReference type="VEuPathDB" id="FungiDB:LEMA_P053120.1"/>
<dbReference type="PROSITE" id="PS51375">
    <property type="entry name" value="PPR"/>
    <property type="match status" value="3"/>
</dbReference>